<dbReference type="OrthoDB" id="9804019at2"/>
<reference evidence="1 2" key="1">
    <citation type="journal article" date="2012" name="BMC Genomics">
        <title>Comparative genomics of bacteria in the genus Providencia isolated from wild Drosophila melanogaster.</title>
        <authorList>
            <person name="Galac M.R."/>
            <person name="Lazzaro B.P."/>
        </authorList>
    </citation>
    <scope>NUCLEOTIDE SEQUENCE [LARGE SCALE GENOMIC DNA]</scope>
    <source>
        <strain evidence="1 2">DSM 19967</strain>
    </source>
</reference>
<evidence type="ECO:0000313" key="2">
    <source>
        <dbReference type="Proteomes" id="UP000010290"/>
    </source>
</evidence>
<dbReference type="AlphaFoldDB" id="K8W340"/>
<evidence type="ECO:0000313" key="1">
    <source>
        <dbReference type="EMBL" id="EKT54251.1"/>
    </source>
</evidence>
<proteinExistence type="predicted"/>
<protein>
    <submittedName>
        <fullName evidence="1">Uncharacterized protein</fullName>
    </submittedName>
</protein>
<accession>K8W340</accession>
<name>K8W340_9GAMM</name>
<dbReference type="PATRIC" id="fig|1141660.3.peg.2799"/>
<sequence>MSADLSYLVSFQNTEEDVVELISSDLLVHFSNSSIENCLVTINDQSIGALLMNPVGNILWLSHKSIMPCTITSQFSSCTTMEAKFRLFVEPIQQQDKFYYLAPILGENRSLIAVVVFVSDEANSTILLALAHSVGREISEK</sequence>
<dbReference type="Proteomes" id="UP000010290">
    <property type="component" value="Chromosome"/>
</dbReference>
<dbReference type="EMBL" id="AKKN01000011">
    <property type="protein sequence ID" value="EKT54251.1"/>
    <property type="molecule type" value="Genomic_DNA"/>
</dbReference>
<organism evidence="1 2">
    <name type="scientific">Providencia sneebia DSM 19967</name>
    <dbReference type="NCBI Taxonomy" id="1141660"/>
    <lineage>
        <taxon>Bacteria</taxon>
        <taxon>Pseudomonadati</taxon>
        <taxon>Pseudomonadota</taxon>
        <taxon>Gammaproteobacteria</taxon>
        <taxon>Enterobacterales</taxon>
        <taxon>Morganellaceae</taxon>
        <taxon>Providencia</taxon>
    </lineage>
</organism>
<dbReference type="RefSeq" id="WP_008916550.1">
    <property type="nucleotide sequence ID" value="NZ_CM001773.1"/>
</dbReference>
<gene>
    <name evidence="1" type="ORF">OO7_14018</name>
</gene>
<keyword evidence="2" id="KW-1185">Reference proteome</keyword>
<dbReference type="HOGENOM" id="CLU_1823644_0_0_6"/>
<comment type="caution">
    <text evidence="1">The sequence shown here is derived from an EMBL/GenBank/DDBJ whole genome shotgun (WGS) entry which is preliminary data.</text>
</comment>